<dbReference type="InterPro" id="IPR017871">
    <property type="entry name" value="ABC_transporter-like_CS"/>
</dbReference>
<evidence type="ECO:0000256" key="4">
    <source>
        <dbReference type="ARBA" id="ARBA00022741"/>
    </source>
</evidence>
<dbReference type="PROSITE" id="PS00211">
    <property type="entry name" value="ABC_TRANSPORTER_1"/>
    <property type="match status" value="1"/>
</dbReference>
<gene>
    <name evidence="7" type="ORF">E2C06_11125</name>
</gene>
<name>A0A4R5QIQ6_9PROT</name>
<dbReference type="InterPro" id="IPR027417">
    <property type="entry name" value="P-loop_NTPase"/>
</dbReference>
<evidence type="ECO:0000256" key="1">
    <source>
        <dbReference type="ARBA" id="ARBA00002579"/>
    </source>
</evidence>
<dbReference type="SMART" id="SM00382">
    <property type="entry name" value="AAA"/>
    <property type="match status" value="1"/>
</dbReference>
<dbReference type="GO" id="GO:0005886">
    <property type="term" value="C:plasma membrane"/>
    <property type="evidence" value="ECO:0007669"/>
    <property type="project" value="TreeGrafter"/>
</dbReference>
<comment type="similarity">
    <text evidence="2">Belongs to the ABC transporter superfamily.</text>
</comment>
<comment type="function">
    <text evidence="1">Part of the ABC transporter FtsEX involved in cellular division. Important for assembly or stability of the septal ring.</text>
</comment>
<dbReference type="InterPro" id="IPR003593">
    <property type="entry name" value="AAA+_ATPase"/>
</dbReference>
<dbReference type="PANTHER" id="PTHR24220:SF470">
    <property type="entry name" value="CELL DIVISION ATP-BINDING PROTEIN FTSE"/>
    <property type="match status" value="1"/>
</dbReference>
<dbReference type="FunFam" id="3.40.50.300:FF:000056">
    <property type="entry name" value="Cell division ATP-binding protein FtsE"/>
    <property type="match status" value="1"/>
</dbReference>
<evidence type="ECO:0000313" key="7">
    <source>
        <dbReference type="EMBL" id="TDH62541.1"/>
    </source>
</evidence>
<keyword evidence="8" id="KW-1185">Reference proteome</keyword>
<dbReference type="Pfam" id="PF00005">
    <property type="entry name" value="ABC_tran"/>
    <property type="match status" value="1"/>
</dbReference>
<proteinExistence type="inferred from homology"/>
<comment type="caution">
    <text evidence="7">The sequence shown here is derived from an EMBL/GenBank/DDBJ whole genome shotgun (WGS) entry which is preliminary data.</text>
</comment>
<dbReference type="GO" id="GO:0022857">
    <property type="term" value="F:transmembrane transporter activity"/>
    <property type="evidence" value="ECO:0007669"/>
    <property type="project" value="TreeGrafter"/>
</dbReference>
<organism evidence="7 8">
    <name type="scientific">Dankookia rubra</name>
    <dbReference type="NCBI Taxonomy" id="1442381"/>
    <lineage>
        <taxon>Bacteria</taxon>
        <taxon>Pseudomonadati</taxon>
        <taxon>Pseudomonadota</taxon>
        <taxon>Alphaproteobacteria</taxon>
        <taxon>Acetobacterales</taxon>
        <taxon>Roseomonadaceae</taxon>
        <taxon>Dankookia</taxon>
    </lineage>
</organism>
<dbReference type="AlphaFoldDB" id="A0A4R5QIQ6"/>
<dbReference type="GO" id="GO:0016887">
    <property type="term" value="F:ATP hydrolysis activity"/>
    <property type="evidence" value="ECO:0007669"/>
    <property type="project" value="InterPro"/>
</dbReference>
<keyword evidence="5 7" id="KW-0067">ATP-binding</keyword>
<sequence>MVRFGDVGLRYGGTGPEVLRDLDFLLEAGTFHWLLGPSGAGKSSLLRLMHLAARPSRGEVEVLGIPLSRARRGALPALRRRIGVVYQDFRLLPHLSVFDNVALPLRVAGRAEAQSRADVTEILRWAGLHAKADSAPAALSGGEQQRVAIARAVVMRPALLVADEPTGNLDVPQARRVLSLLQEMHRMGTTVVVATHAEGLVAEYPAPALRLAEGRLVSHA</sequence>
<protein>
    <recommendedName>
        <fullName evidence="3">Cell division ATP-binding protein FtsE</fullName>
    </recommendedName>
</protein>
<dbReference type="OrthoDB" id="9802264at2"/>
<evidence type="ECO:0000259" key="6">
    <source>
        <dbReference type="PROSITE" id="PS50893"/>
    </source>
</evidence>
<dbReference type="GO" id="GO:0005524">
    <property type="term" value="F:ATP binding"/>
    <property type="evidence" value="ECO:0007669"/>
    <property type="project" value="UniProtKB-KW"/>
</dbReference>
<dbReference type="PROSITE" id="PS50893">
    <property type="entry name" value="ABC_TRANSPORTER_2"/>
    <property type="match status" value="1"/>
</dbReference>
<evidence type="ECO:0000256" key="5">
    <source>
        <dbReference type="ARBA" id="ARBA00022840"/>
    </source>
</evidence>
<reference evidence="7 8" key="1">
    <citation type="journal article" date="2016" name="J. Microbiol.">
        <title>Dankookia rubra gen. nov., sp. nov., an alphaproteobacterium isolated from sediment of a shallow stream.</title>
        <authorList>
            <person name="Kim W.H."/>
            <person name="Kim D.H."/>
            <person name="Kang K."/>
            <person name="Ahn T.Y."/>
        </authorList>
    </citation>
    <scope>NUCLEOTIDE SEQUENCE [LARGE SCALE GENOMIC DNA]</scope>
    <source>
        <strain evidence="7 8">JCM30602</strain>
    </source>
</reference>
<evidence type="ECO:0000256" key="3">
    <source>
        <dbReference type="ARBA" id="ARBA00020019"/>
    </source>
</evidence>
<dbReference type="InterPro" id="IPR015854">
    <property type="entry name" value="ABC_transpr_LolD-like"/>
</dbReference>
<dbReference type="InterPro" id="IPR003439">
    <property type="entry name" value="ABC_transporter-like_ATP-bd"/>
</dbReference>
<dbReference type="PANTHER" id="PTHR24220">
    <property type="entry name" value="IMPORT ATP-BINDING PROTEIN"/>
    <property type="match status" value="1"/>
</dbReference>
<dbReference type="EMBL" id="SMSJ01000011">
    <property type="protein sequence ID" value="TDH62541.1"/>
    <property type="molecule type" value="Genomic_DNA"/>
</dbReference>
<keyword evidence="4" id="KW-0547">Nucleotide-binding</keyword>
<dbReference type="Gene3D" id="3.40.50.300">
    <property type="entry name" value="P-loop containing nucleotide triphosphate hydrolases"/>
    <property type="match status" value="1"/>
</dbReference>
<dbReference type="SUPFAM" id="SSF52540">
    <property type="entry name" value="P-loop containing nucleoside triphosphate hydrolases"/>
    <property type="match status" value="1"/>
</dbReference>
<evidence type="ECO:0000313" key="8">
    <source>
        <dbReference type="Proteomes" id="UP000295096"/>
    </source>
</evidence>
<evidence type="ECO:0000256" key="2">
    <source>
        <dbReference type="ARBA" id="ARBA00005417"/>
    </source>
</evidence>
<feature type="domain" description="ABC transporter" evidence="6">
    <location>
        <begin position="2"/>
        <end position="220"/>
    </location>
</feature>
<dbReference type="Proteomes" id="UP000295096">
    <property type="component" value="Unassembled WGS sequence"/>
</dbReference>
<accession>A0A4R5QIQ6</accession>